<dbReference type="Proteomes" id="UP000306740">
    <property type="component" value="Unassembled WGS sequence"/>
</dbReference>
<dbReference type="PIRSF" id="PIRSF008502">
    <property type="entry name" value="UCP008502"/>
    <property type="match status" value="1"/>
</dbReference>
<organism evidence="2 3">
    <name type="scientific">Mumia zhuanghuii</name>
    <dbReference type="NCBI Taxonomy" id="2585211"/>
    <lineage>
        <taxon>Bacteria</taxon>
        <taxon>Bacillati</taxon>
        <taxon>Actinomycetota</taxon>
        <taxon>Actinomycetes</taxon>
        <taxon>Propionibacteriales</taxon>
        <taxon>Nocardioidaceae</taxon>
        <taxon>Mumia</taxon>
    </lineage>
</organism>
<protein>
    <submittedName>
        <fullName evidence="2">DUF1697 domain-containing protein</fullName>
    </submittedName>
</protein>
<proteinExistence type="predicted"/>
<dbReference type="SUPFAM" id="SSF160379">
    <property type="entry name" value="SP0830-like"/>
    <property type="match status" value="1"/>
</dbReference>
<evidence type="ECO:0000313" key="1">
    <source>
        <dbReference type="EMBL" id="TNC43645.1"/>
    </source>
</evidence>
<sequence>MPVATAAASTSAAVTAEGSTSVVASTSEKVAYLLRAVNVGGNRVPMAELRALASDLGAHDVATYVNSGNLVCVPPGDAEDFGTALTRGIADRMGVTTDAVARTGAELQAARDAYPFDIHDPKWCHVWFFTEAPTGTAAAALEAYDFGDDRLRVLGRELHLWYADGSGRSAVTAPRLLRLAGVPGTGRNLRTVETLAAMAQ</sequence>
<dbReference type="PANTHER" id="PTHR36439:SF1">
    <property type="entry name" value="DUF1697 DOMAIN-CONTAINING PROTEIN"/>
    <property type="match status" value="1"/>
</dbReference>
<dbReference type="InterPro" id="IPR012545">
    <property type="entry name" value="DUF1697"/>
</dbReference>
<dbReference type="Pfam" id="PF08002">
    <property type="entry name" value="DUF1697"/>
    <property type="match status" value="1"/>
</dbReference>
<dbReference type="Gene3D" id="3.30.70.1280">
    <property type="entry name" value="SP0830-like domains"/>
    <property type="match status" value="1"/>
</dbReference>
<reference evidence="2 3" key="1">
    <citation type="submission" date="2019-05" db="EMBL/GenBank/DDBJ databases">
        <title>Mumia sp. nov., isolated from the intestinal contents of plateau pika (Ochotona curzoniae) in the Qinghai-Tibet plateau of China.</title>
        <authorList>
            <person name="Tian Z."/>
        </authorList>
    </citation>
    <scope>NUCLEOTIDE SEQUENCE [LARGE SCALE GENOMIC DNA]</scope>
    <source>
        <strain evidence="3">527</strain>
        <strain evidence="2">Z527</strain>
    </source>
</reference>
<dbReference type="EMBL" id="VDFR01000034">
    <property type="protein sequence ID" value="TNC48670.1"/>
    <property type="molecule type" value="Genomic_DNA"/>
</dbReference>
<accession>A0A5C4MX62</accession>
<evidence type="ECO:0000313" key="3">
    <source>
        <dbReference type="Proteomes" id="UP000306740"/>
    </source>
</evidence>
<name>A0A5C4MX62_9ACTN</name>
<dbReference type="AlphaFoldDB" id="A0A5C4MX62"/>
<dbReference type="OrthoDB" id="9806494at2"/>
<dbReference type="PANTHER" id="PTHR36439">
    <property type="entry name" value="BLL4334 PROTEIN"/>
    <property type="match status" value="1"/>
</dbReference>
<gene>
    <name evidence="2" type="ORF">FHE65_06895</name>
    <name evidence="1" type="ORF">FHE65_18200</name>
</gene>
<evidence type="ECO:0000313" key="2">
    <source>
        <dbReference type="EMBL" id="TNC48670.1"/>
    </source>
</evidence>
<comment type="caution">
    <text evidence="2">The sequence shown here is derived from an EMBL/GenBank/DDBJ whole genome shotgun (WGS) entry which is preliminary data.</text>
</comment>
<dbReference type="EMBL" id="VDFR01000080">
    <property type="protein sequence ID" value="TNC43645.1"/>
    <property type="molecule type" value="Genomic_DNA"/>
</dbReference>